<organism evidence="2 3">
    <name type="scientific">Methylocella tundrae</name>
    <dbReference type="NCBI Taxonomy" id="227605"/>
    <lineage>
        <taxon>Bacteria</taxon>
        <taxon>Pseudomonadati</taxon>
        <taxon>Pseudomonadota</taxon>
        <taxon>Alphaproteobacteria</taxon>
        <taxon>Hyphomicrobiales</taxon>
        <taxon>Beijerinckiaceae</taxon>
        <taxon>Methylocella</taxon>
    </lineage>
</organism>
<dbReference type="SUPFAM" id="SSF55729">
    <property type="entry name" value="Acyl-CoA N-acyltransferases (Nat)"/>
    <property type="match status" value="1"/>
</dbReference>
<evidence type="ECO:0000259" key="1">
    <source>
        <dbReference type="PROSITE" id="PS51186"/>
    </source>
</evidence>
<dbReference type="Pfam" id="PF13508">
    <property type="entry name" value="Acetyltransf_7"/>
    <property type="match status" value="1"/>
</dbReference>
<dbReference type="AlphaFoldDB" id="A0A4U8Z3W5"/>
<dbReference type="EMBL" id="LR536450">
    <property type="protein sequence ID" value="VFU10128.1"/>
    <property type="molecule type" value="Genomic_DNA"/>
</dbReference>
<dbReference type="InterPro" id="IPR000182">
    <property type="entry name" value="GNAT_dom"/>
</dbReference>
<dbReference type="CDD" id="cd04301">
    <property type="entry name" value="NAT_SF"/>
    <property type="match status" value="1"/>
</dbReference>
<evidence type="ECO:0000313" key="3">
    <source>
        <dbReference type="Proteomes" id="UP000294360"/>
    </source>
</evidence>
<gene>
    <name evidence="2" type="ORF">MTUNDRAET4_3241</name>
</gene>
<keyword evidence="2" id="KW-0808">Transferase</keyword>
<proteinExistence type="predicted"/>
<dbReference type="PROSITE" id="PS51186">
    <property type="entry name" value="GNAT"/>
    <property type="match status" value="1"/>
</dbReference>
<evidence type="ECO:0000313" key="2">
    <source>
        <dbReference type="EMBL" id="VFU10128.1"/>
    </source>
</evidence>
<accession>A0A4U8Z3W5</accession>
<name>A0A4U8Z3W5_METTU</name>
<protein>
    <submittedName>
        <fullName evidence="2">Acetyltransferase</fullName>
    </submittedName>
</protein>
<dbReference type="Gene3D" id="3.40.630.30">
    <property type="match status" value="1"/>
</dbReference>
<dbReference type="GO" id="GO:0016747">
    <property type="term" value="F:acyltransferase activity, transferring groups other than amino-acyl groups"/>
    <property type="evidence" value="ECO:0007669"/>
    <property type="project" value="InterPro"/>
</dbReference>
<dbReference type="InterPro" id="IPR016181">
    <property type="entry name" value="Acyl_CoA_acyltransferase"/>
</dbReference>
<dbReference type="Proteomes" id="UP000294360">
    <property type="component" value="Chromosome"/>
</dbReference>
<feature type="domain" description="N-acetyltransferase" evidence="1">
    <location>
        <begin position="1"/>
        <end position="130"/>
    </location>
</feature>
<dbReference type="KEGG" id="mtun:MTUNDRAET4_3241"/>
<sequence length="130" mass="14414">MAQIWQDSWNATGLGEGSLSDYQQRLASQGVAWSIHVAIMEGAIEGFLAFQRPDWVRQLFVSPSHQGRGLGKALLRLAKLEMPDGFWLRTDAANVTARHFYEGAGLALRDLGVHPVHGQQVATYIWPCPD</sequence>
<reference evidence="2 3" key="1">
    <citation type="submission" date="2019-03" db="EMBL/GenBank/DDBJ databases">
        <authorList>
            <person name="Kox A.R. M."/>
        </authorList>
    </citation>
    <scope>NUCLEOTIDE SEQUENCE [LARGE SCALE GENOMIC DNA]</scope>
    <source>
        <strain evidence="2">MTUNDRAET4 annotated genome</strain>
    </source>
</reference>